<dbReference type="Proteomes" id="UP000613974">
    <property type="component" value="Unassembled WGS sequence"/>
</dbReference>
<keyword evidence="3" id="KW-1185">Reference proteome</keyword>
<name>A0ABQ3T332_9ACTN</name>
<gene>
    <name evidence="2" type="ORF">Snoj_83480</name>
</gene>
<organism evidence="2 3">
    <name type="scientific">Streptomyces nojiriensis</name>
    <dbReference type="NCBI Taxonomy" id="66374"/>
    <lineage>
        <taxon>Bacteria</taxon>
        <taxon>Bacillati</taxon>
        <taxon>Actinomycetota</taxon>
        <taxon>Actinomycetes</taxon>
        <taxon>Kitasatosporales</taxon>
        <taxon>Streptomycetaceae</taxon>
        <taxon>Streptomyces</taxon>
    </lineage>
</organism>
<comment type="caution">
    <text evidence="2">The sequence shown here is derived from an EMBL/GenBank/DDBJ whole genome shotgun (WGS) entry which is preliminary data.</text>
</comment>
<evidence type="ECO:0000313" key="3">
    <source>
        <dbReference type="Proteomes" id="UP000613974"/>
    </source>
</evidence>
<accession>A0ABQ3T332</accession>
<protein>
    <submittedName>
        <fullName evidence="2">Uncharacterized protein</fullName>
    </submittedName>
</protein>
<dbReference type="RefSeq" id="WP_373317603.1">
    <property type="nucleotide sequence ID" value="NZ_BNEC01000006.1"/>
</dbReference>
<evidence type="ECO:0000256" key="1">
    <source>
        <dbReference type="SAM" id="MobiDB-lite"/>
    </source>
</evidence>
<reference evidence="3" key="1">
    <citation type="submission" date="2023-07" db="EMBL/GenBank/DDBJ databases">
        <title>Whole genome shotgun sequence of Streptomyces nojiriensis NBRC 13794.</title>
        <authorList>
            <person name="Komaki H."/>
            <person name="Tamura T."/>
        </authorList>
    </citation>
    <scope>NUCLEOTIDE SEQUENCE [LARGE SCALE GENOMIC DNA]</scope>
    <source>
        <strain evidence="3">NBRC 13794</strain>
    </source>
</reference>
<sequence>MADTTWTLARTDHEDGRHTGAASALLRLVVRDPSPDRCGRALTSTAIELALGSYPGFHVTSPPGRPSPTASSPRP</sequence>
<feature type="region of interest" description="Disordered" evidence="1">
    <location>
        <begin position="55"/>
        <end position="75"/>
    </location>
</feature>
<dbReference type="EMBL" id="BNEC01000006">
    <property type="protein sequence ID" value="GHI74430.1"/>
    <property type="molecule type" value="Genomic_DNA"/>
</dbReference>
<evidence type="ECO:0000313" key="2">
    <source>
        <dbReference type="EMBL" id="GHI74430.1"/>
    </source>
</evidence>
<proteinExistence type="predicted"/>